<dbReference type="OrthoDB" id="6354873at2759"/>
<feature type="domain" description="Fatty acid hydroxylase" evidence="6">
    <location>
        <begin position="241"/>
        <end position="381"/>
    </location>
</feature>
<keyword evidence="8" id="KW-1185">Reference proteome</keyword>
<dbReference type="EMBL" id="MCGR01000043">
    <property type="protein sequence ID" value="ORY74069.1"/>
    <property type="molecule type" value="Genomic_DNA"/>
</dbReference>
<keyword evidence="2" id="KW-0812">Transmembrane</keyword>
<keyword evidence="4" id="KW-0472">Membrane</keyword>
<dbReference type="InterPro" id="IPR050307">
    <property type="entry name" value="Sterol_Desaturase_Related"/>
</dbReference>
<evidence type="ECO:0000256" key="5">
    <source>
        <dbReference type="SAM" id="MobiDB-lite"/>
    </source>
</evidence>
<dbReference type="GO" id="GO:0005506">
    <property type="term" value="F:iron ion binding"/>
    <property type="evidence" value="ECO:0007669"/>
    <property type="project" value="InterPro"/>
</dbReference>
<feature type="region of interest" description="Disordered" evidence="5">
    <location>
        <begin position="16"/>
        <end position="76"/>
    </location>
</feature>
<dbReference type="GO" id="GO:0016491">
    <property type="term" value="F:oxidoreductase activity"/>
    <property type="evidence" value="ECO:0007669"/>
    <property type="project" value="InterPro"/>
</dbReference>
<dbReference type="GO" id="GO:0016020">
    <property type="term" value="C:membrane"/>
    <property type="evidence" value="ECO:0007669"/>
    <property type="project" value="UniProtKB-SubCell"/>
</dbReference>
<dbReference type="InParanoid" id="A0A1Y2ERA4"/>
<evidence type="ECO:0000256" key="4">
    <source>
        <dbReference type="ARBA" id="ARBA00023136"/>
    </source>
</evidence>
<name>A0A1Y2ERA4_9BASI</name>
<keyword evidence="3" id="KW-1133">Transmembrane helix</keyword>
<feature type="compositionally biased region" description="Low complexity" evidence="5">
    <location>
        <begin position="27"/>
        <end position="62"/>
    </location>
</feature>
<dbReference type="GO" id="GO:0008610">
    <property type="term" value="P:lipid biosynthetic process"/>
    <property type="evidence" value="ECO:0007669"/>
    <property type="project" value="InterPro"/>
</dbReference>
<dbReference type="Proteomes" id="UP000193467">
    <property type="component" value="Unassembled WGS sequence"/>
</dbReference>
<reference evidence="7 8" key="1">
    <citation type="submission" date="2016-07" db="EMBL/GenBank/DDBJ databases">
        <title>Pervasive Adenine N6-methylation of Active Genes in Fungi.</title>
        <authorList>
            <consortium name="DOE Joint Genome Institute"/>
            <person name="Mondo S.J."/>
            <person name="Dannebaum R.O."/>
            <person name="Kuo R.C."/>
            <person name="Labutti K."/>
            <person name="Haridas S."/>
            <person name="Kuo A."/>
            <person name="Salamov A."/>
            <person name="Ahrendt S.R."/>
            <person name="Lipzen A."/>
            <person name="Sullivan W."/>
            <person name="Andreopoulos W.B."/>
            <person name="Clum A."/>
            <person name="Lindquist E."/>
            <person name="Daum C."/>
            <person name="Ramamoorthy G.K."/>
            <person name="Gryganskyi A."/>
            <person name="Culley D."/>
            <person name="Magnuson J.K."/>
            <person name="James T.Y."/>
            <person name="O'Malley M.A."/>
            <person name="Stajich J.E."/>
            <person name="Spatafora J.W."/>
            <person name="Visel A."/>
            <person name="Grigoriev I.V."/>
        </authorList>
    </citation>
    <scope>NUCLEOTIDE SEQUENCE [LARGE SCALE GENOMIC DNA]</scope>
    <source>
        <strain evidence="7 8">62-1032</strain>
    </source>
</reference>
<protein>
    <recommendedName>
        <fullName evidence="6">Fatty acid hydroxylase domain-containing protein</fullName>
    </recommendedName>
</protein>
<dbReference type="PANTHER" id="PTHR11863">
    <property type="entry name" value="STEROL DESATURASE"/>
    <property type="match status" value="1"/>
</dbReference>
<dbReference type="AlphaFoldDB" id="A0A1Y2ERA4"/>
<dbReference type="InterPro" id="IPR006694">
    <property type="entry name" value="Fatty_acid_hydroxylase"/>
</dbReference>
<evidence type="ECO:0000256" key="3">
    <source>
        <dbReference type="ARBA" id="ARBA00022989"/>
    </source>
</evidence>
<dbReference type="STRING" id="106004.A0A1Y2ERA4"/>
<proteinExistence type="predicted"/>
<sequence>MLHTAAALDASLGTATLSHRHRRGSSETESLSSTSTETLTDGSSDTELPYNSSNPRSVSSNPKQTRQANDWRPKATLHLRRDDPTRTFFERLVTRALMTDEYHELKPETMNRGPIPVHPVTTEHTWILSRALVAPALQQLSYWLFPNFKWSLYLAYPVYLICFAEFALASVHRFGYYASVYGTLDETNIGRDRIPDDSIPQLAASFLAYLILRTAGEFALKWDPMEQPFQSFSLYTPLRFFAWLLAMDYFFYVYHRSSHQVSWLWWIHRKHHTTKHPNPVLAIIADEYQEVIEIALVPLCATLLVPMSFHELFLLSCYTAYVEIFGHSGIRADWSLPITGPILNVIGCELLIEDHDLHHRLGKSGKNFGKQTRFWDVLFSTTGPRQEMRGLKGHRVE</sequence>
<evidence type="ECO:0000313" key="7">
    <source>
        <dbReference type="EMBL" id="ORY74069.1"/>
    </source>
</evidence>
<organism evidence="7 8">
    <name type="scientific">Leucosporidium creatinivorum</name>
    <dbReference type="NCBI Taxonomy" id="106004"/>
    <lineage>
        <taxon>Eukaryota</taxon>
        <taxon>Fungi</taxon>
        <taxon>Dikarya</taxon>
        <taxon>Basidiomycota</taxon>
        <taxon>Pucciniomycotina</taxon>
        <taxon>Microbotryomycetes</taxon>
        <taxon>Leucosporidiales</taxon>
        <taxon>Leucosporidium</taxon>
    </lineage>
</organism>
<evidence type="ECO:0000256" key="1">
    <source>
        <dbReference type="ARBA" id="ARBA00004370"/>
    </source>
</evidence>
<evidence type="ECO:0000256" key="2">
    <source>
        <dbReference type="ARBA" id="ARBA00022692"/>
    </source>
</evidence>
<comment type="caution">
    <text evidence="7">The sequence shown here is derived from an EMBL/GenBank/DDBJ whole genome shotgun (WGS) entry which is preliminary data.</text>
</comment>
<dbReference type="Pfam" id="PF04116">
    <property type="entry name" value="FA_hydroxylase"/>
    <property type="match status" value="1"/>
</dbReference>
<evidence type="ECO:0000259" key="6">
    <source>
        <dbReference type="Pfam" id="PF04116"/>
    </source>
</evidence>
<comment type="subcellular location">
    <subcellularLocation>
        <location evidence="1">Membrane</location>
    </subcellularLocation>
</comment>
<accession>A0A1Y2ERA4</accession>
<evidence type="ECO:0000313" key="8">
    <source>
        <dbReference type="Proteomes" id="UP000193467"/>
    </source>
</evidence>
<gene>
    <name evidence="7" type="ORF">BCR35DRAFT_344120</name>
</gene>